<evidence type="ECO:0000313" key="2">
    <source>
        <dbReference type="Proteomes" id="UP001497480"/>
    </source>
</evidence>
<keyword evidence="2" id="KW-1185">Reference proteome</keyword>
<evidence type="ECO:0000313" key="1">
    <source>
        <dbReference type="EMBL" id="CAL0310849.1"/>
    </source>
</evidence>
<dbReference type="EMBL" id="CAXHTB010000008">
    <property type="protein sequence ID" value="CAL0310849.1"/>
    <property type="molecule type" value="Genomic_DNA"/>
</dbReference>
<accession>A0AAV1WNE2</accession>
<reference evidence="1 2" key="1">
    <citation type="submission" date="2024-03" db="EMBL/GenBank/DDBJ databases">
        <authorList>
            <person name="Martinez-Hernandez J."/>
        </authorList>
    </citation>
    <scope>NUCLEOTIDE SEQUENCE [LARGE SCALE GENOMIC DNA]</scope>
</reference>
<proteinExistence type="predicted"/>
<dbReference type="AlphaFoldDB" id="A0AAV1WNE2"/>
<gene>
    <name evidence="1" type="ORF">LLUT_LOCUS11909</name>
</gene>
<organism evidence="1 2">
    <name type="scientific">Lupinus luteus</name>
    <name type="common">European yellow lupine</name>
    <dbReference type="NCBI Taxonomy" id="3873"/>
    <lineage>
        <taxon>Eukaryota</taxon>
        <taxon>Viridiplantae</taxon>
        <taxon>Streptophyta</taxon>
        <taxon>Embryophyta</taxon>
        <taxon>Tracheophyta</taxon>
        <taxon>Spermatophyta</taxon>
        <taxon>Magnoliopsida</taxon>
        <taxon>eudicotyledons</taxon>
        <taxon>Gunneridae</taxon>
        <taxon>Pentapetalae</taxon>
        <taxon>rosids</taxon>
        <taxon>fabids</taxon>
        <taxon>Fabales</taxon>
        <taxon>Fabaceae</taxon>
        <taxon>Papilionoideae</taxon>
        <taxon>50 kb inversion clade</taxon>
        <taxon>genistoids sensu lato</taxon>
        <taxon>core genistoids</taxon>
        <taxon>Genisteae</taxon>
        <taxon>Lupinus</taxon>
    </lineage>
</organism>
<protein>
    <submittedName>
        <fullName evidence="1">Uncharacterized protein</fullName>
    </submittedName>
</protein>
<name>A0AAV1WNE2_LUPLU</name>
<dbReference type="Proteomes" id="UP001497480">
    <property type="component" value="Unassembled WGS sequence"/>
</dbReference>
<sequence length="136" mass="14981">MTLIYKELDTLKFGIFFNIRVGSARRSSLGNATKRVGGSSLESTLDNLWFGNQKLQVNLPRFDRVRVAKSGGSGSNPGNGGGSQNYLVNVRDGKSYVSEEGILGDGSDHLQIVMSKEFHPEEGFDLQYQIFGENLF</sequence>
<comment type="caution">
    <text evidence="1">The sequence shown here is derived from an EMBL/GenBank/DDBJ whole genome shotgun (WGS) entry which is preliminary data.</text>
</comment>